<dbReference type="Gene3D" id="1.25.40.390">
    <property type="match status" value="1"/>
</dbReference>
<comment type="subcellular location">
    <subcellularLocation>
        <location evidence="1">Cell outer membrane</location>
    </subcellularLocation>
</comment>
<keyword evidence="5" id="KW-0998">Cell outer membrane</keyword>
<comment type="similarity">
    <text evidence="2">Belongs to the SusD family.</text>
</comment>
<dbReference type="Proteomes" id="UP000289238">
    <property type="component" value="Unassembled WGS sequence"/>
</dbReference>
<dbReference type="SUPFAM" id="SSF48452">
    <property type="entry name" value="TPR-like"/>
    <property type="match status" value="1"/>
</dbReference>
<dbReference type="EMBL" id="QOVM01000001">
    <property type="protein sequence ID" value="RXG24610.1"/>
    <property type="molecule type" value="Genomic_DNA"/>
</dbReference>
<comment type="caution">
    <text evidence="9">The sequence shown here is derived from an EMBL/GenBank/DDBJ whole genome shotgun (WGS) entry which is preliminary data.</text>
</comment>
<evidence type="ECO:0000259" key="7">
    <source>
        <dbReference type="Pfam" id="PF07980"/>
    </source>
</evidence>
<protein>
    <submittedName>
        <fullName evidence="9">SusD-like starch-binding protein associating with outer membrane</fullName>
    </submittedName>
</protein>
<reference evidence="9 10" key="1">
    <citation type="submission" date="2018-07" db="EMBL/GenBank/DDBJ databases">
        <title>Leeuwenhoekiella genomics.</title>
        <authorList>
            <person name="Tahon G."/>
            <person name="Willems A."/>
        </authorList>
    </citation>
    <scope>NUCLEOTIDE SEQUENCE [LARGE SCALE GENOMIC DNA]</scope>
    <source>
        <strain evidence="9 10">LMG 22550</strain>
    </source>
</reference>
<evidence type="ECO:0000313" key="9">
    <source>
        <dbReference type="EMBL" id="RXG24610.1"/>
    </source>
</evidence>
<evidence type="ECO:0000256" key="2">
    <source>
        <dbReference type="ARBA" id="ARBA00006275"/>
    </source>
</evidence>
<organism evidence="9 10">
    <name type="scientific">Leeuwenhoekiella aequorea</name>
    <dbReference type="NCBI Taxonomy" id="283736"/>
    <lineage>
        <taxon>Bacteria</taxon>
        <taxon>Pseudomonadati</taxon>
        <taxon>Bacteroidota</taxon>
        <taxon>Flavobacteriia</taxon>
        <taxon>Flavobacteriales</taxon>
        <taxon>Flavobacteriaceae</taxon>
        <taxon>Leeuwenhoekiella</taxon>
    </lineage>
</organism>
<dbReference type="AlphaFoldDB" id="A0A4Q0PCQ2"/>
<dbReference type="PROSITE" id="PS51257">
    <property type="entry name" value="PROKAR_LIPOPROTEIN"/>
    <property type="match status" value="1"/>
</dbReference>
<sequence>MKNLYKYSLALLAMLSISSCSEDFLDRFPTEDVPSETATTTTDNLFLVVNGIHRSLYLRYNSQGEGGIGSMMIQADVLGEDAVMTSAGNGWFNNTYKWVDHTNASDADDLFPYRVLYRIIRNANVIINGAEDATGPTIDRDAALGQALVYRAYCHFQLVQLYGKRYQSGSVNSQPGVPIRLFASNEPLARATVEEVYAQVNADLDQATLLLDGYERPNKSHFDKSVAIGLKARVALVQQNYPLAASLANQARQGYSLMTNDEYFNSFNTYTNREWMWGSFVQEDQTIFFANFGAYVSRNFSSTNIRTNPKAINSKLYNQIASTDIRAQLFDPTGAHNNLPAGVTLASNFVRKPYTSQKFIAAGTGDSRMDVPYMRAAEMYLIEAEALSYTNEAAAKQVLFTLAQNRNPNYTLSTNTGAALKNEIYIQRRIELWGEGFRFYDLKRLNQPLDRTGANHDPALVGQLFEVPAGDNRWQWQIPQDEINSNPLVEQNPS</sequence>
<feature type="domain" description="RagB/SusD" evidence="7">
    <location>
        <begin position="356"/>
        <end position="493"/>
    </location>
</feature>
<feature type="chain" id="PRO_5020932021" evidence="6">
    <location>
        <begin position="22"/>
        <end position="494"/>
    </location>
</feature>
<feature type="signal peptide" evidence="6">
    <location>
        <begin position="1"/>
        <end position="21"/>
    </location>
</feature>
<dbReference type="OrthoDB" id="630434at2"/>
<proteinExistence type="inferred from homology"/>
<dbReference type="Pfam" id="PF07980">
    <property type="entry name" value="SusD_RagB"/>
    <property type="match status" value="1"/>
</dbReference>
<evidence type="ECO:0000256" key="3">
    <source>
        <dbReference type="ARBA" id="ARBA00022729"/>
    </source>
</evidence>
<evidence type="ECO:0000256" key="5">
    <source>
        <dbReference type="ARBA" id="ARBA00023237"/>
    </source>
</evidence>
<feature type="domain" description="SusD-like N-terminal" evidence="8">
    <location>
        <begin position="89"/>
        <end position="236"/>
    </location>
</feature>
<evidence type="ECO:0000313" key="10">
    <source>
        <dbReference type="Proteomes" id="UP000289238"/>
    </source>
</evidence>
<dbReference type="Pfam" id="PF14322">
    <property type="entry name" value="SusD-like_3"/>
    <property type="match status" value="1"/>
</dbReference>
<keyword evidence="10" id="KW-1185">Reference proteome</keyword>
<dbReference type="InterPro" id="IPR011990">
    <property type="entry name" value="TPR-like_helical_dom_sf"/>
</dbReference>
<dbReference type="InterPro" id="IPR033985">
    <property type="entry name" value="SusD-like_N"/>
</dbReference>
<name>A0A4Q0PCQ2_9FLAO</name>
<accession>A0A4Q0PCQ2</accession>
<evidence type="ECO:0000256" key="4">
    <source>
        <dbReference type="ARBA" id="ARBA00023136"/>
    </source>
</evidence>
<dbReference type="GO" id="GO:0009279">
    <property type="term" value="C:cell outer membrane"/>
    <property type="evidence" value="ECO:0007669"/>
    <property type="project" value="UniProtKB-SubCell"/>
</dbReference>
<evidence type="ECO:0000259" key="8">
    <source>
        <dbReference type="Pfam" id="PF14322"/>
    </source>
</evidence>
<keyword evidence="3 6" id="KW-0732">Signal</keyword>
<evidence type="ECO:0000256" key="6">
    <source>
        <dbReference type="SAM" id="SignalP"/>
    </source>
</evidence>
<dbReference type="InterPro" id="IPR012944">
    <property type="entry name" value="SusD_RagB_dom"/>
</dbReference>
<dbReference type="RefSeq" id="WP_128756338.1">
    <property type="nucleotide sequence ID" value="NZ_QOVM01000001.1"/>
</dbReference>
<evidence type="ECO:0000256" key="1">
    <source>
        <dbReference type="ARBA" id="ARBA00004442"/>
    </source>
</evidence>
<gene>
    <name evidence="9" type="ORF">DSM00_400</name>
</gene>
<keyword evidence="4" id="KW-0472">Membrane</keyword>